<feature type="region of interest" description="Disordered" evidence="2">
    <location>
        <begin position="357"/>
        <end position="379"/>
    </location>
</feature>
<feature type="region of interest" description="Disordered" evidence="2">
    <location>
        <begin position="316"/>
        <end position="344"/>
    </location>
</feature>
<dbReference type="PANTHER" id="PTHR43941:SF1">
    <property type="entry name" value="STRUCTURAL MAINTENANCE OF CHROMOSOMES PROTEIN 2"/>
    <property type="match status" value="1"/>
</dbReference>
<dbReference type="OrthoDB" id="438160at2759"/>
<dbReference type="GO" id="GO:0007076">
    <property type="term" value="P:mitotic chromosome condensation"/>
    <property type="evidence" value="ECO:0007669"/>
    <property type="project" value="TreeGrafter"/>
</dbReference>
<comment type="caution">
    <text evidence="3">The sequence shown here is derived from an EMBL/GenBank/DDBJ whole genome shotgun (WGS) entry which is preliminary data.</text>
</comment>
<keyword evidence="4" id="KW-1185">Reference proteome</keyword>
<feature type="compositionally biased region" description="Basic and acidic residues" evidence="2">
    <location>
        <begin position="553"/>
        <end position="567"/>
    </location>
</feature>
<dbReference type="PANTHER" id="PTHR43941">
    <property type="entry name" value="STRUCTURAL MAINTENANCE OF CHROMOSOMES PROTEIN 2"/>
    <property type="match status" value="1"/>
</dbReference>
<feature type="region of interest" description="Disordered" evidence="2">
    <location>
        <begin position="536"/>
        <end position="567"/>
    </location>
</feature>
<feature type="region of interest" description="Disordered" evidence="2">
    <location>
        <begin position="707"/>
        <end position="735"/>
    </location>
</feature>
<dbReference type="AlphaFoldDB" id="A0A7J6KTB6"/>
<accession>A0A7J6KTB6</accession>
<evidence type="ECO:0000256" key="1">
    <source>
        <dbReference type="SAM" id="Coils"/>
    </source>
</evidence>
<evidence type="ECO:0000256" key="2">
    <source>
        <dbReference type="SAM" id="MobiDB-lite"/>
    </source>
</evidence>
<dbReference type="GO" id="GO:0000793">
    <property type="term" value="C:condensed chromosome"/>
    <property type="evidence" value="ECO:0007669"/>
    <property type="project" value="TreeGrafter"/>
</dbReference>
<reference evidence="3 4" key="1">
    <citation type="submission" date="2020-04" db="EMBL/GenBank/DDBJ databases">
        <title>Perkinsus chesapeaki whole genome sequence.</title>
        <authorList>
            <person name="Bogema D.R."/>
        </authorList>
    </citation>
    <scope>NUCLEOTIDE SEQUENCE [LARGE SCALE GENOMIC DNA]</scope>
    <source>
        <strain evidence="3">ATCC PRA-425</strain>
    </source>
</reference>
<evidence type="ECO:0000313" key="3">
    <source>
        <dbReference type="EMBL" id="KAF4650084.1"/>
    </source>
</evidence>
<organism evidence="3 4">
    <name type="scientific">Perkinsus chesapeaki</name>
    <name type="common">Clam parasite</name>
    <name type="synonym">Perkinsus andrewsi</name>
    <dbReference type="NCBI Taxonomy" id="330153"/>
    <lineage>
        <taxon>Eukaryota</taxon>
        <taxon>Sar</taxon>
        <taxon>Alveolata</taxon>
        <taxon>Perkinsozoa</taxon>
        <taxon>Perkinsea</taxon>
        <taxon>Perkinsida</taxon>
        <taxon>Perkinsidae</taxon>
        <taxon>Perkinsus</taxon>
    </lineage>
</organism>
<dbReference type="GO" id="GO:0000785">
    <property type="term" value="C:chromatin"/>
    <property type="evidence" value="ECO:0007669"/>
    <property type="project" value="TreeGrafter"/>
</dbReference>
<gene>
    <name evidence="3" type="ORF">FOL47_001455</name>
</gene>
<dbReference type="EMBL" id="JAAPAO010001348">
    <property type="protein sequence ID" value="KAF4650084.1"/>
    <property type="molecule type" value="Genomic_DNA"/>
</dbReference>
<keyword evidence="1" id="KW-0175">Coiled coil</keyword>
<dbReference type="GO" id="GO:0000796">
    <property type="term" value="C:condensin complex"/>
    <property type="evidence" value="ECO:0007669"/>
    <property type="project" value="TreeGrafter"/>
</dbReference>
<protein>
    <submittedName>
        <fullName evidence="3">Uncharacterized protein</fullName>
    </submittedName>
</protein>
<name>A0A7J6KTB6_PERCH</name>
<dbReference type="Proteomes" id="UP000591131">
    <property type="component" value="Unassembled WGS sequence"/>
</dbReference>
<dbReference type="GO" id="GO:0003682">
    <property type="term" value="F:chromatin binding"/>
    <property type="evidence" value="ECO:0007669"/>
    <property type="project" value="TreeGrafter"/>
</dbReference>
<feature type="coiled-coil region" evidence="1">
    <location>
        <begin position="38"/>
        <end position="90"/>
    </location>
</feature>
<sequence>MLYRFSTSLGVRTSDVIIAYVELPIFTSSLLSSQSRLLDHEKARCRDLEMQLADLEELRADERSRDAGRIRELERALEIARRRIDELTDRLNEPRYTEGPNVGVQVDLPDLEMVYECERLKALLRRVSEGGYVDGFLGGVHGNRTGVCEIRLPIDWSSRPYAVEVEVSIDDDRWAAAGMVQLGDGSEKGCSPTGGEVPLDLLMVADGGGDEVAGHFVMSLSDRGLFTIRLQQNHHGWDLRARLRYGSRVPRLEYLLRAAEEGNSRLQADVASLRDLEIALDNARSECGALGGEVASLREDLRATKAALAAERDANQRLEEGGAEMEANANSRLEEERRRGDSLQREIERLKRELEERLRRRSSMESGPAEKGEGKFQSRVSGSLMASNDDEVTRLREEVEILRRSTIRPSGRHEREEIIIKEGPTASRATIDESKTFTSLAAPASSSSVESRSRVLQSEVDRLRDELMAYERGWAPDLAPLLANARERATRAEVEVAELQTELKNRGMSGLTPMLEGERRRADLAEGEVLRLREELRNSTSSSQAFGSMGSDAMKRRAEAAEDESRRLRRELEQYERSESPDLAAVVTSERRRAQRLEKEVVRATDELQRLRDSASGMEGENIRAEYAEAELKRLQEDYAAVLNREQMRAERTEGEIRRLHDELEAFERGRDPDLALVIERERHRAARAEADVRTLQEELRRADVAHTSFGMRQNTSRSRSRSPDPFALEKESRRAQQAEAEVRRLREELWSIERSECPDLAPTLEAERRRAERAEAEVLQLVEDLRMSQSCGSCPLGPVLEDERRRAEWAEIEVSRLQQELCELRNYGLSSGSSGGFDMVSHLQQHIQVLRNDLDKALRDRYEESRRIRAR</sequence>
<feature type="compositionally biased region" description="Basic and acidic residues" evidence="2">
    <location>
        <begin position="332"/>
        <end position="344"/>
    </location>
</feature>
<evidence type="ECO:0000313" key="4">
    <source>
        <dbReference type="Proteomes" id="UP000591131"/>
    </source>
</evidence>
<proteinExistence type="predicted"/>